<comment type="caution">
    <text evidence="5">The sequence shown here is derived from an EMBL/GenBank/DDBJ whole genome shotgun (WGS) entry which is preliminary data.</text>
</comment>
<proteinExistence type="predicted"/>
<dbReference type="Pfam" id="PF13424">
    <property type="entry name" value="TPR_12"/>
    <property type="match status" value="2"/>
</dbReference>
<dbReference type="EMBL" id="JBBKZT010000002">
    <property type="protein sequence ID" value="MEJ8846112.1"/>
    <property type="molecule type" value="Genomic_DNA"/>
</dbReference>
<keyword evidence="1" id="KW-0677">Repeat</keyword>
<dbReference type="InterPro" id="IPR041664">
    <property type="entry name" value="AAA_16"/>
</dbReference>
<evidence type="ECO:0000256" key="3">
    <source>
        <dbReference type="PROSITE-ProRule" id="PRU00339"/>
    </source>
</evidence>
<dbReference type="SUPFAM" id="SSF52200">
    <property type="entry name" value="Toll/Interleukin receptor TIR domain"/>
    <property type="match status" value="1"/>
</dbReference>
<dbReference type="InterPro" id="IPR000157">
    <property type="entry name" value="TIR_dom"/>
</dbReference>
<dbReference type="Gene3D" id="3.40.50.10140">
    <property type="entry name" value="Toll/interleukin-1 receptor homology (TIR) domain"/>
    <property type="match status" value="1"/>
</dbReference>
<evidence type="ECO:0000313" key="5">
    <source>
        <dbReference type="EMBL" id="MEJ8846112.1"/>
    </source>
</evidence>
<dbReference type="Pfam" id="PF13676">
    <property type="entry name" value="TIR_2"/>
    <property type="match status" value="1"/>
</dbReference>
<evidence type="ECO:0000259" key="4">
    <source>
        <dbReference type="PROSITE" id="PS50104"/>
    </source>
</evidence>
<keyword evidence="6" id="KW-1185">Reference proteome</keyword>
<dbReference type="PANTHER" id="PTHR45641:SF19">
    <property type="entry name" value="NEPHROCYSTIN-3"/>
    <property type="match status" value="1"/>
</dbReference>
<evidence type="ECO:0000256" key="2">
    <source>
        <dbReference type="ARBA" id="ARBA00022803"/>
    </source>
</evidence>
<sequence length="1515" mass="165237">MENAPKVFCSHRNVDKPAVEDFARRLRERGIDAWLDKWEIRPGDDFVQRINEGLTDYDVGLVFFSSEPWPGKWFDAEVSTLTLFQVEEGRRLIPVMVDAQAPLPPLLKRYARRSVDDFDQIVDAIRGHDRKPPLGPIAAQPMRSQFTLRLARNTGGGVDIDAVRNGDNVARQEGAVINPALLQLFEEFVRGHLKDTPRDAVQQPTPLRAHDLATLGDQLGRALCPGDVGVALRQALQAVNTSCTLDLCFESEDAALLALPFEALRIDGRPPALVPGVSVRRRVAGAPAGAGAAVPSPLKILVAVGASDEGKTENSVLDLEHELQSILDAVEPRAHQGNAEVRFLEIGHPQQIRKALQQDAYHVLHLSGHGGPGSIEMEDEDGAPVNVSAREIAQALQTAHRNVPLVFLSSCFGATPGAEAGAMATELVRAGVPFVVAMQAGVTDRYASALAHAFYAALAEREHPEPAQALATARQTLEQARQKALQGGASIHENQAECATATLYCAADDTPLVDFAAPREPLSVPPVHQAVGPMPNLQVGDLVGRRRELREVLRVLRDHPASVAARGRLSGVVLTGIGGVGKSSVAGRAMARLQEERWAVAAISGRLALGPLCASVAVALHQHANPSLAKAGRRLGDSNLDDQSRLGLLCALLQQTPLLLVLDNFEDNLAPGGQTYIDDAVRDLLGLLAARAQHGRLLITCRYPLPGLEDEFFHQPVPPLSPAEVRKLLWRLESLKGLDRTEVSEVMRHVGGHPRMLEFLDGLLRHGAARLPDVKRRLREAARAVGVDLKCASTDLGEALRNTALLGARTVFLDELLTLARAQGDEEALRQLAVSALPMSAADLAHALGGAPAQQPRVHAMVVRLERLVSLSLATPLSKGHWVHRWTGEALAQMAPAHEQRERCRRAGEFRLVRGGGQGIEYDDICEATYNLLDAAEFDRACGLALQIANFHIERQQTIAAVALASEVLLRLPNTAEDWASLADIEAQGSLQLGLTDRALARTREIAETFEFRVKQAPGRADCQHDLSVSYTKLGDLMRALGKGEQAREFFEKSLAISKRLAEAEPGQADYQRLLSMSFERLGALMMALGQGEQARAFFEQALAISKRLVEAEPGRTDYQRDLSVSFERLGDLMMALGQGEQAREFFERSLAIRKRLAEAEPRRADYQHDLSVSFERLGYLMRALGQGEQAREFVERSLAIRKRLAEAEPGRADYQRDLSVSYNKLGDLMTTVGEGEQAREFFEQSLAISNGLAEADPGRADYQHDLSVSFEKLGDLMTALGHGEQARELFEKSLAIRRRLTEGEPGRADYQHDLSVSFEKLGDLMTVLGQGEQARELFEKSLAIRERLAEAEPRRADYQNDLSVSYNKLGDLITALSQGEQAREFFEKSLAIKKLLAEAEPGRADYQRGLSVSFERLGDLMRALGQGEVAREFFEKSLAIRKRLAASEPGRADYQRDLCLSLARCAQSQGAKGVALAAEAAALGRQLQDSGRLSPADAGLIGALDSLVGTLKNS</sequence>
<dbReference type="SMART" id="SM00028">
    <property type="entry name" value="TPR"/>
    <property type="match status" value="9"/>
</dbReference>
<feature type="repeat" description="TPR" evidence="3">
    <location>
        <begin position="1124"/>
        <end position="1157"/>
    </location>
</feature>
<feature type="domain" description="TIR" evidence="4">
    <location>
        <begin position="3"/>
        <end position="129"/>
    </location>
</feature>
<dbReference type="Pfam" id="PF13374">
    <property type="entry name" value="TPR_10"/>
    <property type="match status" value="3"/>
</dbReference>
<dbReference type="InterPro" id="IPR024983">
    <property type="entry name" value="CHAT_dom"/>
</dbReference>
<dbReference type="InterPro" id="IPR027417">
    <property type="entry name" value="P-loop_NTPase"/>
</dbReference>
<dbReference type="PANTHER" id="PTHR45641">
    <property type="entry name" value="TETRATRICOPEPTIDE REPEAT PROTEIN (AFU_ORTHOLOGUE AFUA_6G03870)"/>
    <property type="match status" value="1"/>
</dbReference>
<dbReference type="Gene3D" id="3.40.50.300">
    <property type="entry name" value="P-loop containing nucleotide triphosphate hydrolases"/>
    <property type="match status" value="1"/>
</dbReference>
<dbReference type="InterPro" id="IPR019734">
    <property type="entry name" value="TPR_rpt"/>
</dbReference>
<dbReference type="Proteomes" id="UP001385892">
    <property type="component" value="Unassembled WGS sequence"/>
</dbReference>
<name>A0ABU8WHK6_9BURK</name>
<gene>
    <name evidence="5" type="ORF">WKW82_05615</name>
</gene>
<dbReference type="SUPFAM" id="SSF48452">
    <property type="entry name" value="TPR-like"/>
    <property type="match status" value="2"/>
</dbReference>
<keyword evidence="2 3" id="KW-0802">TPR repeat</keyword>
<dbReference type="Gene3D" id="1.25.40.10">
    <property type="entry name" value="Tetratricopeptide repeat domain"/>
    <property type="match status" value="3"/>
</dbReference>
<protein>
    <submittedName>
        <fullName evidence="5">Tetratricopeptide repeat protein</fullName>
    </submittedName>
</protein>
<evidence type="ECO:0000313" key="6">
    <source>
        <dbReference type="Proteomes" id="UP001385892"/>
    </source>
</evidence>
<dbReference type="SUPFAM" id="SSF52540">
    <property type="entry name" value="P-loop containing nucleoside triphosphate hydrolases"/>
    <property type="match status" value="1"/>
</dbReference>
<evidence type="ECO:0000256" key="1">
    <source>
        <dbReference type="ARBA" id="ARBA00022737"/>
    </source>
</evidence>
<dbReference type="PROSITE" id="PS50104">
    <property type="entry name" value="TIR"/>
    <property type="match status" value="1"/>
</dbReference>
<feature type="repeat" description="TPR" evidence="3">
    <location>
        <begin position="1076"/>
        <end position="1109"/>
    </location>
</feature>
<dbReference type="RefSeq" id="WP_340341261.1">
    <property type="nucleotide sequence ID" value="NZ_JBBKZT010000002.1"/>
</dbReference>
<feature type="repeat" description="TPR" evidence="3">
    <location>
        <begin position="1028"/>
        <end position="1061"/>
    </location>
</feature>
<dbReference type="Pfam" id="PF12770">
    <property type="entry name" value="CHAT"/>
    <property type="match status" value="1"/>
</dbReference>
<dbReference type="Pfam" id="PF13191">
    <property type="entry name" value="AAA_16"/>
    <property type="match status" value="1"/>
</dbReference>
<dbReference type="InterPro" id="IPR011990">
    <property type="entry name" value="TPR-like_helical_dom_sf"/>
</dbReference>
<reference evidence="5 6" key="1">
    <citation type="submission" date="2024-03" db="EMBL/GenBank/DDBJ databases">
        <title>Novel species of the genus Variovorax.</title>
        <authorList>
            <person name="Liu Q."/>
            <person name="Xin Y.-H."/>
        </authorList>
    </citation>
    <scope>NUCLEOTIDE SEQUENCE [LARGE SCALE GENOMIC DNA]</scope>
    <source>
        <strain evidence="5 6">KACC 18900</strain>
    </source>
</reference>
<organism evidence="5 6">
    <name type="scientific">Variovorax rhizosphaerae</name>
    <dbReference type="NCBI Taxonomy" id="1836200"/>
    <lineage>
        <taxon>Bacteria</taxon>
        <taxon>Pseudomonadati</taxon>
        <taxon>Pseudomonadota</taxon>
        <taxon>Betaproteobacteria</taxon>
        <taxon>Burkholderiales</taxon>
        <taxon>Comamonadaceae</taxon>
        <taxon>Variovorax</taxon>
    </lineage>
</organism>
<accession>A0ABU8WHK6</accession>
<dbReference type="InterPro" id="IPR035897">
    <property type="entry name" value="Toll_tir_struct_dom_sf"/>
</dbReference>
<dbReference type="PROSITE" id="PS50005">
    <property type="entry name" value="TPR"/>
    <property type="match status" value="3"/>
</dbReference>